<dbReference type="EMBL" id="VCGU01000005">
    <property type="protein sequence ID" value="TRY74678.1"/>
    <property type="molecule type" value="Genomic_DNA"/>
</dbReference>
<proteinExistence type="inferred from homology"/>
<feature type="transmembrane region" description="Helical" evidence="6">
    <location>
        <begin position="73"/>
        <end position="94"/>
    </location>
</feature>
<evidence type="ECO:0000256" key="4">
    <source>
        <dbReference type="ARBA" id="ARBA00022989"/>
    </source>
</evidence>
<evidence type="ECO:0000259" key="7">
    <source>
        <dbReference type="PROSITE" id="PS50262"/>
    </source>
</evidence>
<feature type="domain" description="G-protein coupled receptors family 1 profile" evidence="7">
    <location>
        <begin position="19"/>
        <end position="161"/>
    </location>
</feature>
<dbReference type="SUPFAM" id="SSF81321">
    <property type="entry name" value="Family A G protein-coupled receptor-like"/>
    <property type="match status" value="1"/>
</dbReference>
<keyword evidence="3 6" id="KW-0812">Transmembrane</keyword>
<dbReference type="InterPro" id="IPR052954">
    <property type="entry name" value="GPCR-Ligand_Int"/>
</dbReference>
<accession>A0A553PAI7</accession>
<keyword evidence="5 6" id="KW-0472">Membrane</keyword>
<dbReference type="PROSITE" id="PS50262">
    <property type="entry name" value="G_PROTEIN_RECEP_F1_2"/>
    <property type="match status" value="1"/>
</dbReference>
<evidence type="ECO:0000256" key="3">
    <source>
        <dbReference type="ARBA" id="ARBA00022692"/>
    </source>
</evidence>
<reference evidence="8 9" key="1">
    <citation type="journal article" date="2018" name="Nat. Ecol. Evol.">
        <title>Genomic signatures of mitonuclear coevolution across populations of Tigriopus californicus.</title>
        <authorList>
            <person name="Barreto F.S."/>
            <person name="Watson E.T."/>
            <person name="Lima T.G."/>
            <person name="Willett C.S."/>
            <person name="Edmands S."/>
            <person name="Li W."/>
            <person name="Burton R.S."/>
        </authorList>
    </citation>
    <scope>NUCLEOTIDE SEQUENCE [LARGE SCALE GENOMIC DNA]</scope>
    <source>
        <strain evidence="8 9">San Diego</strain>
    </source>
</reference>
<evidence type="ECO:0000256" key="1">
    <source>
        <dbReference type="ARBA" id="ARBA00004370"/>
    </source>
</evidence>
<dbReference type="GO" id="GO:0016020">
    <property type="term" value="C:membrane"/>
    <property type="evidence" value="ECO:0007669"/>
    <property type="project" value="UniProtKB-SubCell"/>
</dbReference>
<dbReference type="AlphaFoldDB" id="A0A553PAI7"/>
<organism evidence="8 9">
    <name type="scientific">Tigriopus californicus</name>
    <name type="common">Marine copepod</name>
    <dbReference type="NCBI Taxonomy" id="6832"/>
    <lineage>
        <taxon>Eukaryota</taxon>
        <taxon>Metazoa</taxon>
        <taxon>Ecdysozoa</taxon>
        <taxon>Arthropoda</taxon>
        <taxon>Crustacea</taxon>
        <taxon>Multicrustacea</taxon>
        <taxon>Hexanauplia</taxon>
        <taxon>Copepoda</taxon>
        <taxon>Harpacticoida</taxon>
        <taxon>Harpacticidae</taxon>
        <taxon>Tigriopus</taxon>
    </lineage>
</organism>
<evidence type="ECO:0000313" key="8">
    <source>
        <dbReference type="EMBL" id="TRY74678.1"/>
    </source>
</evidence>
<dbReference type="GO" id="GO:0004930">
    <property type="term" value="F:G protein-coupled receptor activity"/>
    <property type="evidence" value="ECO:0007669"/>
    <property type="project" value="InterPro"/>
</dbReference>
<dbReference type="InterPro" id="IPR017452">
    <property type="entry name" value="GPCR_Rhodpsn_7TM"/>
</dbReference>
<keyword evidence="4 6" id="KW-1133">Transmembrane helix</keyword>
<protein>
    <recommendedName>
        <fullName evidence="7">G-protein coupled receptors family 1 profile domain-containing protein</fullName>
    </recommendedName>
</protein>
<evidence type="ECO:0000256" key="5">
    <source>
        <dbReference type="ARBA" id="ARBA00023136"/>
    </source>
</evidence>
<name>A0A553PAI7_TIGCA</name>
<comment type="caution">
    <text evidence="8">The sequence shown here is derived from an EMBL/GenBank/DDBJ whole genome shotgun (WGS) entry which is preliminary data.</text>
</comment>
<feature type="transmembrane region" description="Helical" evidence="6">
    <location>
        <begin position="123"/>
        <end position="141"/>
    </location>
</feature>
<dbReference type="InterPro" id="IPR000276">
    <property type="entry name" value="GPCR_Rhodpsn"/>
</dbReference>
<comment type="similarity">
    <text evidence="2">Belongs to the G-protein coupled receptor 1 family.</text>
</comment>
<evidence type="ECO:0000256" key="6">
    <source>
        <dbReference type="SAM" id="Phobius"/>
    </source>
</evidence>
<keyword evidence="9" id="KW-1185">Reference proteome</keyword>
<feature type="transmembrane region" description="Helical" evidence="6">
    <location>
        <begin position="6"/>
        <end position="28"/>
    </location>
</feature>
<sequence>MSLFAPVLMLFIALVGVVTNCLSVLVFVRQKFRRNFHRLLIMLAAYDLLVVIFCSMLYCLNSIWPAYKSHFPYIAPYLLPMVHIALMSSVYCTVVMSWERYIRIVLISNLVNCTYLSRGKFRAYLATIIIFPILFYLPKFYEVSIQRLLSFTMKCSFQSEQ</sequence>
<evidence type="ECO:0000256" key="2">
    <source>
        <dbReference type="ARBA" id="ARBA00010663"/>
    </source>
</evidence>
<feature type="transmembrane region" description="Helical" evidence="6">
    <location>
        <begin position="40"/>
        <end position="67"/>
    </location>
</feature>
<comment type="subcellular location">
    <subcellularLocation>
        <location evidence="1">Membrane</location>
    </subcellularLocation>
</comment>
<dbReference type="STRING" id="6832.A0A553PAI7"/>
<dbReference type="PANTHER" id="PTHR46641">
    <property type="entry name" value="FMRFAMIDE RECEPTOR-RELATED"/>
    <property type="match status" value="1"/>
</dbReference>
<evidence type="ECO:0000313" key="9">
    <source>
        <dbReference type="Proteomes" id="UP000318571"/>
    </source>
</evidence>
<dbReference type="Proteomes" id="UP000318571">
    <property type="component" value="Chromosome 2"/>
</dbReference>
<dbReference type="PRINTS" id="PR00237">
    <property type="entry name" value="GPCRRHODOPSN"/>
</dbReference>
<dbReference type="Gene3D" id="1.20.1070.10">
    <property type="entry name" value="Rhodopsin 7-helix transmembrane proteins"/>
    <property type="match status" value="1"/>
</dbReference>
<dbReference type="PANTHER" id="PTHR46641:SF2">
    <property type="entry name" value="FMRFAMIDE RECEPTOR"/>
    <property type="match status" value="1"/>
</dbReference>
<gene>
    <name evidence="8" type="ORF">TCAL_15554</name>
</gene>